<dbReference type="Gene3D" id="1.20.1720.10">
    <property type="entry name" value="Multidrug resistance protein D"/>
    <property type="match status" value="1"/>
</dbReference>
<sequence>MTTLTKDVQQQPQLSRPRRWAAHFVLSFALIAITTDMTILNVAIPQISADIQPTSTQQLWIIDAYSLVMAGMLISMASIGDRWGRRRMLKLGYFIIGLASFLVIFAESAAFLIALRVMLGFGAAMVMPSTLSMIRVIFTDGKERAAALSIWAAVAGLGAAVGPLLGGILLDNFSWQAAFLISVPFMVLALIGTLLWVPESKVPNPGRWDGFAALLSLVGMVALVWAIKEFGKQISFAVPSAWIAGLFGLALLTWFVLRCLRSDAPLIEMRLFTYRVFSAGIVAALTASFAMSAALLLLAQWLQLVNGATPFEAGLQLMPLALAAAVSSLGAPPLAQSIGTRATIALALVFGGAGLFYVGIQGEDLVIADIYIALVLVGAGMGALAVGSAMILGGAPVSKAGNASAMEDTAYEFGASLGIAILGSISSLMYRNNLEERPSFLALPNDIIEAAEDSLGSAVAAAEALDLPQLQQFAGEAFTESLSMAGLVGGTILLAVSIVVFFMTPKGTDITKLGH</sequence>
<dbReference type="HOGENOM" id="CLU_000960_28_2_11"/>
<comment type="subcellular location">
    <subcellularLocation>
        <location evidence="1">Cell membrane</location>
        <topology evidence="1">Multi-pass membrane protein</topology>
    </subcellularLocation>
</comment>
<feature type="transmembrane region" description="Helical" evidence="7">
    <location>
        <begin position="272"/>
        <end position="301"/>
    </location>
</feature>
<feature type="transmembrane region" description="Helical" evidence="7">
    <location>
        <begin position="20"/>
        <end position="44"/>
    </location>
</feature>
<evidence type="ECO:0000256" key="4">
    <source>
        <dbReference type="ARBA" id="ARBA00022692"/>
    </source>
</evidence>
<evidence type="ECO:0000256" key="1">
    <source>
        <dbReference type="ARBA" id="ARBA00004651"/>
    </source>
</evidence>
<dbReference type="SUPFAM" id="SSF103473">
    <property type="entry name" value="MFS general substrate transporter"/>
    <property type="match status" value="1"/>
</dbReference>
<dbReference type="PANTHER" id="PTHR42718">
    <property type="entry name" value="MAJOR FACILITATOR SUPERFAMILY MULTIDRUG TRANSPORTER MFSC"/>
    <property type="match status" value="1"/>
</dbReference>
<reference evidence="9 10" key="1">
    <citation type="journal article" date="2015" name="Genome Announc.">
        <title>Complete Genome Sequence of Corynebacterium camporealensis DSM 44610, Isolated from the Milk of a Manchega Sheep with Subclinical Mastitis.</title>
        <authorList>
            <person name="Ruckert C."/>
            <person name="Albersmeier A."/>
            <person name="Winkler A."/>
            <person name="Tauch A."/>
        </authorList>
    </citation>
    <scope>NUCLEOTIDE SEQUENCE [LARGE SCALE GENOMIC DNA]</scope>
    <source>
        <strain evidence="9 10">DSM 44610</strain>
    </source>
</reference>
<dbReference type="EMBL" id="CP011311">
    <property type="protein sequence ID" value="AKE40084.1"/>
    <property type="molecule type" value="Genomic_DNA"/>
</dbReference>
<evidence type="ECO:0000259" key="8">
    <source>
        <dbReference type="PROSITE" id="PS50850"/>
    </source>
</evidence>
<feature type="transmembrane region" description="Helical" evidence="7">
    <location>
        <begin position="482"/>
        <end position="503"/>
    </location>
</feature>
<dbReference type="PROSITE" id="PS50850">
    <property type="entry name" value="MFS"/>
    <property type="match status" value="1"/>
</dbReference>
<dbReference type="CDD" id="cd17321">
    <property type="entry name" value="MFS_MMR_MDR_like"/>
    <property type="match status" value="1"/>
</dbReference>
<keyword evidence="3" id="KW-1003">Cell membrane</keyword>
<dbReference type="AlphaFoldDB" id="A0A0F6TC55"/>
<accession>A0A0F6TC55</accession>
<evidence type="ECO:0000256" key="3">
    <source>
        <dbReference type="ARBA" id="ARBA00022475"/>
    </source>
</evidence>
<feature type="transmembrane region" description="Helical" evidence="7">
    <location>
        <begin position="145"/>
        <end position="169"/>
    </location>
</feature>
<evidence type="ECO:0000256" key="2">
    <source>
        <dbReference type="ARBA" id="ARBA00022448"/>
    </source>
</evidence>
<feature type="transmembrane region" description="Helical" evidence="7">
    <location>
        <begin position="338"/>
        <end position="358"/>
    </location>
</feature>
<gene>
    <name evidence="9" type="ORF">UL81_10755</name>
</gene>
<dbReference type="KEGG" id="ccj:UL81_10755"/>
<dbReference type="PATRIC" id="fig|161896.4.peg.2098"/>
<evidence type="ECO:0000313" key="9">
    <source>
        <dbReference type="EMBL" id="AKE40084.1"/>
    </source>
</evidence>
<name>A0A0F6TC55_9CORY</name>
<keyword evidence="10" id="KW-1185">Reference proteome</keyword>
<feature type="transmembrane region" description="Helical" evidence="7">
    <location>
        <begin position="119"/>
        <end position="138"/>
    </location>
</feature>
<feature type="transmembrane region" description="Helical" evidence="7">
    <location>
        <begin position="175"/>
        <end position="196"/>
    </location>
</feature>
<dbReference type="Pfam" id="PF07690">
    <property type="entry name" value="MFS_1"/>
    <property type="match status" value="1"/>
</dbReference>
<feature type="domain" description="Major facilitator superfamily (MFS) profile" evidence="8">
    <location>
        <begin position="22"/>
        <end position="508"/>
    </location>
</feature>
<feature type="transmembrane region" description="Helical" evidence="7">
    <location>
        <begin position="370"/>
        <end position="397"/>
    </location>
</feature>
<feature type="transmembrane region" description="Helical" evidence="7">
    <location>
        <begin position="208"/>
        <end position="227"/>
    </location>
</feature>
<evidence type="ECO:0000313" key="10">
    <source>
        <dbReference type="Proteomes" id="UP000033566"/>
    </source>
</evidence>
<keyword evidence="4 7" id="KW-0812">Transmembrane</keyword>
<evidence type="ECO:0000256" key="7">
    <source>
        <dbReference type="SAM" id="Phobius"/>
    </source>
</evidence>
<feature type="transmembrane region" description="Helical" evidence="7">
    <location>
        <begin position="409"/>
        <end position="430"/>
    </location>
</feature>
<keyword evidence="6 7" id="KW-0472">Membrane</keyword>
<keyword evidence="5 7" id="KW-1133">Transmembrane helix</keyword>
<evidence type="ECO:0000256" key="5">
    <source>
        <dbReference type="ARBA" id="ARBA00022989"/>
    </source>
</evidence>
<evidence type="ECO:0000256" key="6">
    <source>
        <dbReference type="ARBA" id="ARBA00023136"/>
    </source>
</evidence>
<dbReference type="PRINTS" id="PR01036">
    <property type="entry name" value="TCRTETB"/>
</dbReference>
<dbReference type="PANTHER" id="PTHR42718:SF47">
    <property type="entry name" value="METHYL VIOLOGEN RESISTANCE PROTEIN SMVA"/>
    <property type="match status" value="1"/>
</dbReference>
<dbReference type="GO" id="GO:0022857">
    <property type="term" value="F:transmembrane transporter activity"/>
    <property type="evidence" value="ECO:0007669"/>
    <property type="project" value="InterPro"/>
</dbReference>
<dbReference type="GO" id="GO:0005886">
    <property type="term" value="C:plasma membrane"/>
    <property type="evidence" value="ECO:0007669"/>
    <property type="project" value="UniProtKB-SubCell"/>
</dbReference>
<dbReference type="InterPro" id="IPR011701">
    <property type="entry name" value="MFS"/>
</dbReference>
<feature type="transmembrane region" description="Helical" evidence="7">
    <location>
        <begin position="239"/>
        <end position="260"/>
    </location>
</feature>
<dbReference type="RefSeq" id="WP_236684470.1">
    <property type="nucleotide sequence ID" value="NZ_CP011311.1"/>
</dbReference>
<dbReference type="Gene3D" id="1.20.1250.20">
    <property type="entry name" value="MFS general substrate transporter like domains"/>
    <property type="match status" value="1"/>
</dbReference>
<proteinExistence type="predicted"/>
<keyword evidence="2" id="KW-0813">Transport</keyword>
<dbReference type="Proteomes" id="UP000033566">
    <property type="component" value="Chromosome"/>
</dbReference>
<protein>
    <submittedName>
        <fullName evidence="9">Major Facilitator Superfamily transporter</fullName>
    </submittedName>
</protein>
<dbReference type="InterPro" id="IPR020846">
    <property type="entry name" value="MFS_dom"/>
</dbReference>
<feature type="transmembrane region" description="Helical" evidence="7">
    <location>
        <begin position="91"/>
        <end position="113"/>
    </location>
</feature>
<feature type="transmembrane region" description="Helical" evidence="7">
    <location>
        <begin position="313"/>
        <end position="331"/>
    </location>
</feature>
<feature type="transmembrane region" description="Helical" evidence="7">
    <location>
        <begin position="59"/>
        <end position="79"/>
    </location>
</feature>
<dbReference type="InterPro" id="IPR036259">
    <property type="entry name" value="MFS_trans_sf"/>
</dbReference>
<organism evidence="9 10">
    <name type="scientific">Corynebacterium camporealensis</name>
    <dbReference type="NCBI Taxonomy" id="161896"/>
    <lineage>
        <taxon>Bacteria</taxon>
        <taxon>Bacillati</taxon>
        <taxon>Actinomycetota</taxon>
        <taxon>Actinomycetes</taxon>
        <taxon>Mycobacteriales</taxon>
        <taxon>Corynebacteriaceae</taxon>
        <taxon>Corynebacterium</taxon>
    </lineage>
</organism>